<evidence type="ECO:0000313" key="2">
    <source>
        <dbReference type="Proteomes" id="UP000254346"/>
    </source>
</evidence>
<dbReference type="Proteomes" id="UP000254346">
    <property type="component" value="Unassembled WGS sequence"/>
</dbReference>
<dbReference type="InterPro" id="IPR043019">
    <property type="entry name" value="GrlR_sf"/>
</dbReference>
<dbReference type="AlphaFoldDB" id="A0A379VXJ8"/>
<reference evidence="1 2" key="1">
    <citation type="submission" date="2018-06" db="EMBL/GenBank/DDBJ databases">
        <authorList>
            <consortium name="Pathogen Informatics"/>
            <person name="Doyle S."/>
        </authorList>
    </citation>
    <scope>NUCLEOTIDE SEQUENCE [LARGE SCALE GENOMIC DNA]</scope>
    <source>
        <strain evidence="1 2">NCTC8256</strain>
    </source>
</reference>
<name>A0A379VXJ8_SALET</name>
<evidence type="ECO:0000313" key="1">
    <source>
        <dbReference type="EMBL" id="SUH11586.1"/>
    </source>
</evidence>
<protein>
    <submittedName>
        <fullName evidence="1">Uncharacterized protein</fullName>
    </submittedName>
</protein>
<accession>A0A379VXJ8</accession>
<dbReference type="EMBL" id="UGXR01000001">
    <property type="protein sequence ID" value="SUH11586.1"/>
    <property type="molecule type" value="Genomic_DNA"/>
</dbReference>
<organism evidence="1 2">
    <name type="scientific">Salmonella enterica I</name>
    <dbReference type="NCBI Taxonomy" id="59201"/>
    <lineage>
        <taxon>Bacteria</taxon>
        <taxon>Pseudomonadati</taxon>
        <taxon>Pseudomonadota</taxon>
        <taxon>Gammaproteobacteria</taxon>
        <taxon>Enterobacterales</taxon>
        <taxon>Enterobacteriaceae</taxon>
        <taxon>Salmonella</taxon>
    </lineage>
</organism>
<dbReference type="Gene3D" id="2.40.128.380">
    <property type="entry name" value="T3SS negative regulator GrlR"/>
    <property type="match status" value="1"/>
</dbReference>
<gene>
    <name evidence="1" type="ORF">NCTC8256_05636</name>
</gene>
<proteinExistence type="predicted"/>
<sequence>MIMNKSRKQYLRIKKPKKKNTKIGEGIIVVSDGKVHGGDIGLTCRG</sequence>